<dbReference type="AlphaFoldDB" id="A0A9P6Q8Q4"/>
<keyword evidence="2" id="KW-1185">Reference proteome</keyword>
<evidence type="ECO:0000313" key="1">
    <source>
        <dbReference type="EMBL" id="KAG0260384.1"/>
    </source>
</evidence>
<accession>A0A9P6Q8Q4</accession>
<evidence type="ECO:0000313" key="2">
    <source>
        <dbReference type="Proteomes" id="UP000807716"/>
    </source>
</evidence>
<dbReference type="Proteomes" id="UP000807716">
    <property type="component" value="Unassembled WGS sequence"/>
</dbReference>
<name>A0A9P6Q8Q4_9FUNG</name>
<gene>
    <name evidence="1" type="ORF">DFQ27_003576</name>
</gene>
<dbReference type="OrthoDB" id="2277177at2759"/>
<comment type="caution">
    <text evidence="1">The sequence shown here is derived from an EMBL/GenBank/DDBJ whole genome shotgun (WGS) entry which is preliminary data.</text>
</comment>
<protein>
    <submittedName>
        <fullName evidence="1">Uncharacterized protein</fullName>
    </submittedName>
</protein>
<reference evidence="1" key="1">
    <citation type="journal article" date="2020" name="Fungal Divers.">
        <title>Resolving the Mortierellaceae phylogeny through synthesis of multi-gene phylogenetics and phylogenomics.</title>
        <authorList>
            <person name="Vandepol N."/>
            <person name="Liber J."/>
            <person name="Desiro A."/>
            <person name="Na H."/>
            <person name="Kennedy M."/>
            <person name="Barry K."/>
            <person name="Grigoriev I.V."/>
            <person name="Miller A.N."/>
            <person name="O'Donnell K."/>
            <person name="Stajich J.E."/>
            <person name="Bonito G."/>
        </authorList>
    </citation>
    <scope>NUCLEOTIDE SEQUENCE</scope>
    <source>
        <strain evidence="1">BC1065</strain>
    </source>
</reference>
<organism evidence="1 2">
    <name type="scientific">Actinomortierella ambigua</name>
    <dbReference type="NCBI Taxonomy" id="1343610"/>
    <lineage>
        <taxon>Eukaryota</taxon>
        <taxon>Fungi</taxon>
        <taxon>Fungi incertae sedis</taxon>
        <taxon>Mucoromycota</taxon>
        <taxon>Mortierellomycotina</taxon>
        <taxon>Mortierellomycetes</taxon>
        <taxon>Mortierellales</taxon>
        <taxon>Mortierellaceae</taxon>
        <taxon>Actinomortierella</taxon>
    </lineage>
</organism>
<sequence length="99" mass="11749">MTMVQKQQGLKPDRPDVLVKVQDQEVVYGEVTGLCQEKSGWKNNWGLYRLARFDRALLDEDYYVAPLIQDDLERYLDKPNPRKRSWRLKDIPNAKKRLT</sequence>
<dbReference type="EMBL" id="JAAAJB010000250">
    <property type="protein sequence ID" value="KAG0260384.1"/>
    <property type="molecule type" value="Genomic_DNA"/>
</dbReference>
<proteinExistence type="predicted"/>